<protein>
    <submittedName>
        <fullName evidence="1">Uncharacterized protein</fullName>
    </submittedName>
</protein>
<accession>A0ACB9RNT5</accession>
<sequence>MSGYKSLALASHALLVLSFFVRASVAATSGSCTCSPYLTITIVLYIQAVRYNGTNTNYTTYSVAEIQGTNFGARQFGTINVYDDPMTFDASPTLTSVGRLQGIYAVADMNGPTRLITATIQFTGGQYANSSLNIKGLGTAIAGVPVRLAIDGGTNVFNNAKGDVTFVKISRSGPNSVFQAISTPQKPSKASPSSIWL</sequence>
<evidence type="ECO:0000313" key="1">
    <source>
        <dbReference type="EMBL" id="KAI4380545.1"/>
    </source>
</evidence>
<keyword evidence="2" id="KW-1185">Reference proteome</keyword>
<dbReference type="EMBL" id="CM042882">
    <property type="protein sequence ID" value="KAI4380545.1"/>
    <property type="molecule type" value="Genomic_DNA"/>
</dbReference>
<comment type="caution">
    <text evidence="1">The sequence shown here is derived from an EMBL/GenBank/DDBJ whole genome shotgun (WGS) entry which is preliminary data.</text>
</comment>
<name>A0ACB9RNT5_9MYRT</name>
<gene>
    <name evidence="1" type="ORF">MLD38_006723</name>
</gene>
<organism evidence="1 2">
    <name type="scientific">Melastoma candidum</name>
    <dbReference type="NCBI Taxonomy" id="119954"/>
    <lineage>
        <taxon>Eukaryota</taxon>
        <taxon>Viridiplantae</taxon>
        <taxon>Streptophyta</taxon>
        <taxon>Embryophyta</taxon>
        <taxon>Tracheophyta</taxon>
        <taxon>Spermatophyta</taxon>
        <taxon>Magnoliopsida</taxon>
        <taxon>eudicotyledons</taxon>
        <taxon>Gunneridae</taxon>
        <taxon>Pentapetalae</taxon>
        <taxon>rosids</taxon>
        <taxon>malvids</taxon>
        <taxon>Myrtales</taxon>
        <taxon>Melastomataceae</taxon>
        <taxon>Melastomatoideae</taxon>
        <taxon>Melastomateae</taxon>
        <taxon>Melastoma</taxon>
    </lineage>
</organism>
<reference evidence="2" key="1">
    <citation type="journal article" date="2023" name="Front. Plant Sci.">
        <title>Chromosomal-level genome assembly of Melastoma candidum provides insights into trichome evolution.</title>
        <authorList>
            <person name="Zhong Y."/>
            <person name="Wu W."/>
            <person name="Sun C."/>
            <person name="Zou P."/>
            <person name="Liu Y."/>
            <person name="Dai S."/>
            <person name="Zhou R."/>
        </authorList>
    </citation>
    <scope>NUCLEOTIDE SEQUENCE [LARGE SCALE GENOMIC DNA]</scope>
</reference>
<evidence type="ECO:0000313" key="2">
    <source>
        <dbReference type="Proteomes" id="UP001057402"/>
    </source>
</evidence>
<proteinExistence type="predicted"/>
<dbReference type="Proteomes" id="UP001057402">
    <property type="component" value="Chromosome 3"/>
</dbReference>